<dbReference type="AlphaFoldDB" id="A0A4S2H0B2"/>
<dbReference type="Proteomes" id="UP000308054">
    <property type="component" value="Unassembled WGS sequence"/>
</dbReference>
<reference evidence="2 3" key="1">
    <citation type="journal article" date="2017" name="Int. J. Syst. Evol. Microbiol.">
        <title>Marinicauda algicola sp. nov., isolated from a marine red alga Rhodosorus marinus.</title>
        <authorList>
            <person name="Jeong S.E."/>
            <person name="Jeon S.H."/>
            <person name="Chun B.H."/>
            <person name="Kim D.W."/>
            <person name="Jeon C.O."/>
        </authorList>
    </citation>
    <scope>NUCLEOTIDE SEQUENCE [LARGE SCALE GENOMIC DNA]</scope>
    <source>
        <strain evidence="2 3">JCM 31718</strain>
    </source>
</reference>
<gene>
    <name evidence="2" type="ORF">E5163_07480</name>
</gene>
<feature type="region of interest" description="Disordered" evidence="1">
    <location>
        <begin position="174"/>
        <end position="193"/>
    </location>
</feature>
<dbReference type="OrthoDB" id="7630099at2"/>
<comment type="caution">
    <text evidence="2">The sequence shown here is derived from an EMBL/GenBank/DDBJ whole genome shotgun (WGS) entry which is preliminary data.</text>
</comment>
<name>A0A4S2H0B2_9PROT</name>
<accession>A0A4S2H0B2</accession>
<keyword evidence="3" id="KW-1185">Reference proteome</keyword>
<evidence type="ECO:0000313" key="3">
    <source>
        <dbReference type="Proteomes" id="UP000308054"/>
    </source>
</evidence>
<proteinExistence type="predicted"/>
<dbReference type="RefSeq" id="WP_135995507.1">
    <property type="nucleotide sequence ID" value="NZ_CP071057.1"/>
</dbReference>
<evidence type="ECO:0000256" key="1">
    <source>
        <dbReference type="SAM" id="MobiDB-lite"/>
    </source>
</evidence>
<sequence>MSDRTPFETLADAAERYGELSLENYARIRSLAERISAGFCGYLRGNSPHRCCYLVPPEGNWAPADFRSGAFSVSGMRFLPLGPIQFGLAVRVSRTGDWMRLVLTAAKNGEAMDVHVAQGETYTFSMPLDDAEMTAFFAHLHSHLVDFFEDQSRHYEHGEYGGGGGIGFDFMEAGAERDSAPDTDEMPPRAKGG</sequence>
<evidence type="ECO:0000313" key="2">
    <source>
        <dbReference type="EMBL" id="TGY88967.1"/>
    </source>
</evidence>
<protein>
    <submittedName>
        <fullName evidence="2">Uncharacterized protein</fullName>
    </submittedName>
</protein>
<organism evidence="2 3">
    <name type="scientific">Marinicauda algicola</name>
    <dbReference type="NCBI Taxonomy" id="2029849"/>
    <lineage>
        <taxon>Bacteria</taxon>
        <taxon>Pseudomonadati</taxon>
        <taxon>Pseudomonadota</taxon>
        <taxon>Alphaproteobacteria</taxon>
        <taxon>Maricaulales</taxon>
        <taxon>Maricaulaceae</taxon>
        <taxon>Marinicauda</taxon>
    </lineage>
</organism>
<dbReference type="EMBL" id="SRXW01000002">
    <property type="protein sequence ID" value="TGY88967.1"/>
    <property type="molecule type" value="Genomic_DNA"/>
</dbReference>